<proteinExistence type="predicted"/>
<comment type="caution">
    <text evidence="1">The sequence shown here is derived from an EMBL/GenBank/DDBJ whole genome shotgun (WGS) entry which is preliminary data.</text>
</comment>
<protein>
    <submittedName>
        <fullName evidence="1">Uncharacterized protein</fullName>
    </submittedName>
</protein>
<organism evidence="1 2">
    <name type="scientific">Mycolicibacterium diernhoferi</name>
    <dbReference type="NCBI Taxonomy" id="1801"/>
    <lineage>
        <taxon>Bacteria</taxon>
        <taxon>Bacillati</taxon>
        <taxon>Actinomycetota</taxon>
        <taxon>Actinomycetes</taxon>
        <taxon>Mycobacteriales</taxon>
        <taxon>Mycobacteriaceae</taxon>
        <taxon>Mycolicibacterium</taxon>
    </lineage>
</organism>
<reference evidence="1 2" key="1">
    <citation type="submission" date="2016-09" db="EMBL/GenBank/DDBJ databases">
        <title>genome sequences of unsequenced Mycobacteria.</title>
        <authorList>
            <person name="Greninger A.L."/>
            <person name="Jerome K.R."/>
            <person name="Mcnair B."/>
            <person name="Wallis C."/>
            <person name="Fang F."/>
        </authorList>
    </citation>
    <scope>NUCLEOTIDE SEQUENCE [LARGE SCALE GENOMIC DNA]</scope>
    <source>
        <strain evidence="1 2">BM1</strain>
    </source>
</reference>
<evidence type="ECO:0000313" key="1">
    <source>
        <dbReference type="EMBL" id="OPE56282.1"/>
    </source>
</evidence>
<evidence type="ECO:0000313" key="2">
    <source>
        <dbReference type="Proteomes" id="UP000191039"/>
    </source>
</evidence>
<dbReference type="EMBL" id="MIJD01000003">
    <property type="protein sequence ID" value="OPE56282.1"/>
    <property type="molecule type" value="Genomic_DNA"/>
</dbReference>
<dbReference type="Proteomes" id="UP000191039">
    <property type="component" value="Unassembled WGS sequence"/>
</dbReference>
<sequence>MSVRQLRHMPSSTLGVLVREAGYARTSQKLLLELADQLHAAGVGFSPELVDPANTPKSRIYFFDAARPVRGLQPTRELFKDEAQLSRFLWLNQDFLAYAAKNLRIRDREKRIAPGAKIDLVAIDTKTRELVGIELKAEVPDQGIVAQAAKYMKALKELAELEGRPGARLMIVTGQPDEELAENVQAHADRLGVKTDWFLYRVRFELRDVGRAGERAGGKAKR</sequence>
<dbReference type="Gene3D" id="3.40.1350.10">
    <property type="match status" value="1"/>
</dbReference>
<dbReference type="InterPro" id="IPR011856">
    <property type="entry name" value="tRNA_endonuc-like_dom_sf"/>
</dbReference>
<dbReference type="AlphaFoldDB" id="A0A1Q4H7H5"/>
<dbReference type="STRING" id="1801.BRW64_21935"/>
<name>A0A1Q4H7H5_9MYCO</name>
<accession>A0A1Q4H7H5</accession>
<gene>
    <name evidence="1" type="ORF">BV510_00655</name>
</gene>
<dbReference type="GO" id="GO:0003676">
    <property type="term" value="F:nucleic acid binding"/>
    <property type="evidence" value="ECO:0007669"/>
    <property type="project" value="InterPro"/>
</dbReference>